<organism evidence="1 2">
    <name type="scientific">Naganishia onofrii</name>
    <dbReference type="NCBI Taxonomy" id="1851511"/>
    <lineage>
        <taxon>Eukaryota</taxon>
        <taxon>Fungi</taxon>
        <taxon>Dikarya</taxon>
        <taxon>Basidiomycota</taxon>
        <taxon>Agaricomycotina</taxon>
        <taxon>Tremellomycetes</taxon>
        <taxon>Filobasidiales</taxon>
        <taxon>Filobasidiaceae</taxon>
        <taxon>Naganishia</taxon>
    </lineage>
</organism>
<comment type="caution">
    <text evidence="1">The sequence shown here is derived from an EMBL/GenBank/DDBJ whole genome shotgun (WGS) entry which is preliminary data.</text>
</comment>
<sequence>MVSDNRPTYFYPASPANDSALQHCSTTEIQLASTSMTGIDGCMNETDSPLSNSRSTIFPALLNNTGLSMLDREDVAEALLEYVNTINSDSNLPLDTTTNAEGTDQSQKSNDRQENVASAARIRAFGLAKRLSGRSRTDLSESSQRSDSINATRQICRNDANMTATASPSRSVQVPKMADITTTFSTASPLPDMRRITSPKLPPITSTPLSKHLIAARGIMKDPNTPGSGQSVRFFSRDVYQTSLVTDFEATELHATRSTDMPAGVMSLSNLENTQSLLDASRTSLSAKDATRRSILMAQEPSHFNIEESARGMTSVRSSPHPMTSPDDSRVTRRTTSNSIDQQHDIHHCEDAEEVFKLQKSDVFGESLAVVPQTSKPASFPSLFQSASSISVSQRSFEKSNSFRDVSARSILANSTQANVTVYPPGAYNSKPDAKKMCLSNLVAIQATTDQPAGIVKSKSTTAAPQREIIVLDDSSGFSGSDANFTHLDGNEMNETVYLTPESSRRKAIAQDRSRASRAANTSHDTSRSQAPEEEIIEDVFSAHQRELAAIKKDRDGWKQLCTSLMEVTEASFSSNTSSGALVPCPNPGTNSLHRQSGSQESMAYHPKTERSTLTESEKQRTSRSFEAAGAQLRDDLRDLQIRLESKQKECDQERLRADRCQAQIESQQLALVRTRQENDILTRDTRDVDVKLELHARERESKVRQQLAEQMHDISSALETAQERNEELSLTIKQQQDQIAAMKLDMEAQHKDLDHQRNLAREAGFQNKQQSNLLQDLESEKEHARNLEAALEDGQETIRQLELQLEEAQARIQVATADEIQSLQEILAKELQRNNELSSLVADQEKAIQVLKDDMQAQTLHREKEHASRDQRIRELEFAYNEQVNENRDQYLQLEEAIEEREAKYAERLEELGVISDAQQHEIQRLQAKIEELQTGSTNTEELRRAEIELRESARNIAELSQSLAERSQRIKQYETMLAELKKKAANDVFESTKRERRIEKLLDDREMLNIAVEQLQIQIQLVKRQYKARTGKAWDEETQSSVLQDKSSRTSVSVRRPDRSTMTPLGNSRSINYLGDRR</sequence>
<evidence type="ECO:0000313" key="1">
    <source>
        <dbReference type="EMBL" id="KAJ9128018.1"/>
    </source>
</evidence>
<proteinExistence type="predicted"/>
<accession>A0ACC2XVI2</accession>
<name>A0ACC2XVI2_9TREE</name>
<reference evidence="1" key="1">
    <citation type="submission" date="2023-04" db="EMBL/GenBank/DDBJ databases">
        <title>Draft Genome sequencing of Naganishia species isolated from polar environments using Oxford Nanopore Technology.</title>
        <authorList>
            <person name="Leo P."/>
            <person name="Venkateswaran K."/>
        </authorList>
    </citation>
    <scope>NUCLEOTIDE SEQUENCE</scope>
    <source>
        <strain evidence="1">DBVPG 5303</strain>
    </source>
</reference>
<gene>
    <name evidence="1" type="ORF">QFC24_000305</name>
</gene>
<dbReference type="EMBL" id="JASBWV010000001">
    <property type="protein sequence ID" value="KAJ9128018.1"/>
    <property type="molecule type" value="Genomic_DNA"/>
</dbReference>
<dbReference type="Proteomes" id="UP001234202">
    <property type="component" value="Unassembled WGS sequence"/>
</dbReference>
<evidence type="ECO:0000313" key="2">
    <source>
        <dbReference type="Proteomes" id="UP001234202"/>
    </source>
</evidence>
<protein>
    <submittedName>
        <fullName evidence="1">Uncharacterized protein</fullName>
    </submittedName>
</protein>
<keyword evidence="2" id="KW-1185">Reference proteome</keyword>